<gene>
    <name evidence="2" type="ORF">GCM10017668_41110</name>
</gene>
<evidence type="ECO:0000313" key="3">
    <source>
        <dbReference type="Proteomes" id="UP000516373"/>
    </source>
</evidence>
<sequence>MTCGCTRSAAHVPEDFRTALDGPLPGRVGEGWADNHVYIQSNPMEPAYATAVMLVAALAALAALADRRCPPGVAPAGVDVTLARASARAARPRFVSESCRHDGRQVTNRLPGAGR</sequence>
<name>A0A7G1NGI2_9ACTN</name>
<protein>
    <submittedName>
        <fullName evidence="2">Uncharacterized protein</fullName>
    </submittedName>
</protein>
<dbReference type="KEGG" id="stui:GCM10017668_41110"/>
<evidence type="ECO:0000256" key="1">
    <source>
        <dbReference type="SAM" id="MobiDB-lite"/>
    </source>
</evidence>
<dbReference type="AlphaFoldDB" id="A0A7G1NGI2"/>
<dbReference type="Proteomes" id="UP000516373">
    <property type="component" value="Chromosome"/>
</dbReference>
<evidence type="ECO:0000313" key="2">
    <source>
        <dbReference type="EMBL" id="BCL22268.1"/>
    </source>
</evidence>
<dbReference type="EMBL" id="AP023439">
    <property type="protein sequence ID" value="BCL22268.1"/>
    <property type="molecule type" value="Genomic_DNA"/>
</dbReference>
<organism evidence="2 3">
    <name type="scientific">Streptomyces tuirus</name>
    <dbReference type="NCBI Taxonomy" id="68278"/>
    <lineage>
        <taxon>Bacteria</taxon>
        <taxon>Bacillati</taxon>
        <taxon>Actinomycetota</taxon>
        <taxon>Actinomycetes</taxon>
        <taxon>Kitasatosporales</taxon>
        <taxon>Streptomycetaceae</taxon>
        <taxon>Streptomyces</taxon>
    </lineage>
</organism>
<feature type="region of interest" description="Disordered" evidence="1">
    <location>
        <begin position="94"/>
        <end position="115"/>
    </location>
</feature>
<accession>A0A7G1NGI2</accession>
<proteinExistence type="predicted"/>
<reference evidence="2 3" key="1">
    <citation type="journal article" date="2014" name="Int. J. Syst. Evol. Microbiol.">
        <title>Complete genome sequence of Corynebacterium casei LMG S-19264T (=DSM 44701T), isolated from a smear-ripened cheese.</title>
        <authorList>
            <consortium name="US DOE Joint Genome Institute (JGI-PGF)"/>
            <person name="Walter F."/>
            <person name="Albersmeier A."/>
            <person name="Kalinowski J."/>
            <person name="Ruckert C."/>
        </authorList>
    </citation>
    <scope>NUCLEOTIDE SEQUENCE [LARGE SCALE GENOMIC DNA]</scope>
    <source>
        <strain evidence="2 3">JCM 4255</strain>
    </source>
</reference>